<feature type="signal peptide" evidence="6">
    <location>
        <begin position="1"/>
        <end position="20"/>
    </location>
</feature>
<dbReference type="SUPFAM" id="SSF56925">
    <property type="entry name" value="OMPA-like"/>
    <property type="match status" value="1"/>
</dbReference>
<evidence type="ECO:0000259" key="7">
    <source>
        <dbReference type="Pfam" id="PF13505"/>
    </source>
</evidence>
<evidence type="ECO:0000256" key="3">
    <source>
        <dbReference type="ARBA" id="ARBA00023136"/>
    </source>
</evidence>
<keyword evidence="3" id="KW-0472">Membrane</keyword>
<feature type="chain" id="PRO_5045730527" evidence="6">
    <location>
        <begin position="21"/>
        <end position="221"/>
    </location>
</feature>
<comment type="similarity">
    <text evidence="5">Belongs to the Omp25/RopB family.</text>
</comment>
<dbReference type="PANTHER" id="PTHR34001:SF3">
    <property type="entry name" value="BLL7405 PROTEIN"/>
    <property type="match status" value="1"/>
</dbReference>
<evidence type="ECO:0000256" key="4">
    <source>
        <dbReference type="ARBA" id="ARBA00023237"/>
    </source>
</evidence>
<dbReference type="Gene3D" id="2.40.160.20">
    <property type="match status" value="1"/>
</dbReference>
<keyword evidence="4" id="KW-0998">Cell outer membrane</keyword>
<dbReference type="InterPro" id="IPR011250">
    <property type="entry name" value="OMP/PagP_B-barrel"/>
</dbReference>
<keyword evidence="2 6" id="KW-0732">Signal</keyword>
<dbReference type="RefSeq" id="WP_378224847.1">
    <property type="nucleotide sequence ID" value="NZ_JBHRTK010000030.1"/>
</dbReference>
<keyword evidence="9" id="KW-1185">Reference proteome</keyword>
<comment type="subcellular location">
    <subcellularLocation>
        <location evidence="1">Cell outer membrane</location>
    </subcellularLocation>
</comment>
<accession>A0ABV7KGN8</accession>
<dbReference type="Pfam" id="PF13505">
    <property type="entry name" value="OMP_b-brl"/>
    <property type="match status" value="1"/>
</dbReference>
<evidence type="ECO:0000313" key="8">
    <source>
        <dbReference type="EMBL" id="MFC3208912.1"/>
    </source>
</evidence>
<protein>
    <submittedName>
        <fullName evidence="8">Outer membrane protein</fullName>
    </submittedName>
</protein>
<dbReference type="EMBL" id="JBHRTK010000030">
    <property type="protein sequence ID" value="MFC3208912.1"/>
    <property type="molecule type" value="Genomic_DNA"/>
</dbReference>
<evidence type="ECO:0000256" key="6">
    <source>
        <dbReference type="SAM" id="SignalP"/>
    </source>
</evidence>
<evidence type="ECO:0000256" key="5">
    <source>
        <dbReference type="ARBA" id="ARBA00038306"/>
    </source>
</evidence>
<feature type="domain" description="Outer membrane protein beta-barrel" evidence="7">
    <location>
        <begin position="29"/>
        <end position="221"/>
    </location>
</feature>
<sequence length="221" mass="23523">MKSLLIASVALTALTEGAIAADAGVSPGIAPAPAAVAYDWSGPYLGIQGGGTYVRSRIFDQYGGDYQKFGGPVLGIFGGYNWRASNLVYGLDGSIGYRFGENTIHIEGGPGEMETKLGWEGSLRGRIGADMGAFLPYVAAGVTATQLRTYWPLGHVARGATLVGWTAAIGADVKVTNQVFLRAEYAYSNYSSKKLEYCGPICSMSYRPQTHDFLMGVGYKF</sequence>
<organism evidence="8 9">
    <name type="scientific">Aquamicrobium soli</name>
    <dbReference type="NCBI Taxonomy" id="1811518"/>
    <lineage>
        <taxon>Bacteria</taxon>
        <taxon>Pseudomonadati</taxon>
        <taxon>Pseudomonadota</taxon>
        <taxon>Alphaproteobacteria</taxon>
        <taxon>Hyphomicrobiales</taxon>
        <taxon>Phyllobacteriaceae</taxon>
        <taxon>Aquamicrobium</taxon>
    </lineage>
</organism>
<dbReference type="PROSITE" id="PS00695">
    <property type="entry name" value="ENT_VIR_OMP_2"/>
    <property type="match status" value="1"/>
</dbReference>
<evidence type="ECO:0000256" key="2">
    <source>
        <dbReference type="ARBA" id="ARBA00022729"/>
    </source>
</evidence>
<dbReference type="Proteomes" id="UP001595583">
    <property type="component" value="Unassembled WGS sequence"/>
</dbReference>
<name>A0ABV7KGN8_9HYPH</name>
<gene>
    <name evidence="8" type="ORF">ACFOHJ_22040</name>
</gene>
<dbReference type="InterPro" id="IPR027385">
    <property type="entry name" value="Beta-barrel_OMP"/>
</dbReference>
<evidence type="ECO:0000313" key="9">
    <source>
        <dbReference type="Proteomes" id="UP001595583"/>
    </source>
</evidence>
<dbReference type="PANTHER" id="PTHR34001">
    <property type="entry name" value="BLL7405 PROTEIN"/>
    <property type="match status" value="1"/>
</dbReference>
<reference evidence="9" key="1">
    <citation type="journal article" date="2019" name="Int. J. Syst. Evol. Microbiol.">
        <title>The Global Catalogue of Microorganisms (GCM) 10K type strain sequencing project: providing services to taxonomists for standard genome sequencing and annotation.</title>
        <authorList>
            <consortium name="The Broad Institute Genomics Platform"/>
            <consortium name="The Broad Institute Genome Sequencing Center for Infectious Disease"/>
            <person name="Wu L."/>
            <person name="Ma J."/>
        </authorList>
    </citation>
    <scope>NUCLEOTIDE SEQUENCE [LARGE SCALE GENOMIC DNA]</scope>
    <source>
        <strain evidence="9">KCTC 52165</strain>
    </source>
</reference>
<evidence type="ECO:0000256" key="1">
    <source>
        <dbReference type="ARBA" id="ARBA00004442"/>
    </source>
</evidence>
<dbReference type="InterPro" id="IPR051692">
    <property type="entry name" value="OMP-like"/>
</dbReference>
<comment type="caution">
    <text evidence="8">The sequence shown here is derived from an EMBL/GenBank/DDBJ whole genome shotgun (WGS) entry which is preliminary data.</text>
</comment>
<proteinExistence type="inferred from homology"/>
<dbReference type="InterPro" id="IPR000758">
    <property type="entry name" value="Enterovir_OMP"/>
</dbReference>